<dbReference type="Pfam" id="PF01025">
    <property type="entry name" value="GrpE"/>
    <property type="match status" value="1"/>
</dbReference>
<evidence type="ECO:0000313" key="3">
    <source>
        <dbReference type="EMBL" id="HGU31788.1"/>
    </source>
</evidence>
<protein>
    <recommendedName>
        <fullName evidence="2">Protein GrpE</fullName>
    </recommendedName>
</protein>
<evidence type="ECO:0000256" key="2">
    <source>
        <dbReference type="RuleBase" id="RU000639"/>
    </source>
</evidence>
<sequence length="268" mass="30839">MTVDIGNIVRLCREWLHRQWRRFDEKLLLPTLIRVNGYLSRKIENRIRIYHLVYDWKNKALEDFTAWLATLSEEPDSEEHPDVRGCDLFTLLAEFVALRQEIRIQNREQGKTLSTLNELAAFIESSRETIELFRDRTRALADLETNIRKASEKRTVLPFLDVRDALTRGLEAARILATSRRFWRPAPKGIEGVVSGYEMAIRRIDKALAAVDVTPIETVGKRFDSKTMKAIDKQRDSSVEKGTVVRELVGGFLLGETVLRTAEVVVSE</sequence>
<name>A0A7C4RN94_9BACT</name>
<dbReference type="GO" id="GO:0051087">
    <property type="term" value="F:protein-folding chaperone binding"/>
    <property type="evidence" value="ECO:0007669"/>
    <property type="project" value="InterPro"/>
</dbReference>
<dbReference type="AlphaFoldDB" id="A0A7C4RN94"/>
<dbReference type="GO" id="GO:0000774">
    <property type="term" value="F:adenyl-nucleotide exchange factor activity"/>
    <property type="evidence" value="ECO:0007669"/>
    <property type="project" value="InterPro"/>
</dbReference>
<proteinExistence type="predicted"/>
<dbReference type="Gene3D" id="2.30.22.10">
    <property type="entry name" value="Head domain of nucleotide exchange factor GrpE"/>
    <property type="match status" value="1"/>
</dbReference>
<evidence type="ECO:0000256" key="1">
    <source>
        <dbReference type="ARBA" id="ARBA00023186"/>
    </source>
</evidence>
<comment type="function">
    <text evidence="2">Participates actively in the response to hyperosmotic and heat shock by preventing the aggregation of stress-denatured proteins, in association with DnaK and GrpE. It is the nucleotide exchange factor for DnaK and may function as a thermosensor. Unfolded proteins bind initially to DnaJ; upon interaction with the DnaJ-bound protein, DnaK hydrolyzes its bound ATP, resulting in the formation of a stable complex. GrpE releases ADP from DnaK; ATP binding to DnaK triggers the release of the substrate protein, thus completing the reaction cycle. Several rounds of ATP-dependent interactions between DnaJ, DnaK and GrpE are required for fully efficient folding.</text>
</comment>
<dbReference type="PANTHER" id="PTHR21237:SF40">
    <property type="entry name" value="CELL CYCLE AND APOPTOSIS REGULATOR PROTEIN 2"/>
    <property type="match status" value="1"/>
</dbReference>
<reference evidence="3" key="1">
    <citation type="journal article" date="2020" name="mSystems">
        <title>Genome- and Community-Level Interaction Insights into Carbon Utilization and Element Cycling Functions of Hydrothermarchaeota in Hydrothermal Sediment.</title>
        <authorList>
            <person name="Zhou Z."/>
            <person name="Liu Y."/>
            <person name="Xu W."/>
            <person name="Pan J."/>
            <person name="Luo Z.H."/>
            <person name="Li M."/>
        </authorList>
    </citation>
    <scope>NUCLEOTIDE SEQUENCE [LARGE SCALE GENOMIC DNA]</scope>
    <source>
        <strain evidence="3">SpSt-477</strain>
    </source>
</reference>
<dbReference type="PANTHER" id="PTHR21237">
    <property type="entry name" value="GRPE PROTEIN"/>
    <property type="match status" value="1"/>
</dbReference>
<dbReference type="GO" id="GO:0006457">
    <property type="term" value="P:protein folding"/>
    <property type="evidence" value="ECO:0007669"/>
    <property type="project" value="InterPro"/>
</dbReference>
<gene>
    <name evidence="3" type="primary">grpE</name>
    <name evidence="3" type="ORF">ENS29_02910</name>
</gene>
<keyword evidence="1 2" id="KW-0143">Chaperone</keyword>
<dbReference type="InterPro" id="IPR000740">
    <property type="entry name" value="GrpE"/>
</dbReference>
<dbReference type="GO" id="GO:0051082">
    <property type="term" value="F:unfolded protein binding"/>
    <property type="evidence" value="ECO:0007669"/>
    <property type="project" value="TreeGrafter"/>
</dbReference>
<dbReference type="GO" id="GO:0042803">
    <property type="term" value="F:protein homodimerization activity"/>
    <property type="evidence" value="ECO:0007669"/>
    <property type="project" value="InterPro"/>
</dbReference>
<dbReference type="InterPro" id="IPR009012">
    <property type="entry name" value="GrpE_head"/>
</dbReference>
<dbReference type="SUPFAM" id="SSF51064">
    <property type="entry name" value="Head domain of nucleotide exchange factor GrpE"/>
    <property type="match status" value="1"/>
</dbReference>
<accession>A0A7C4RN94</accession>
<comment type="caution">
    <text evidence="3">The sequence shown here is derived from an EMBL/GenBank/DDBJ whole genome shotgun (WGS) entry which is preliminary data.</text>
</comment>
<organism evidence="3">
    <name type="scientific">Desulfatirhabdium butyrativorans</name>
    <dbReference type="NCBI Taxonomy" id="340467"/>
    <lineage>
        <taxon>Bacteria</taxon>
        <taxon>Pseudomonadati</taxon>
        <taxon>Thermodesulfobacteriota</taxon>
        <taxon>Desulfobacteria</taxon>
        <taxon>Desulfobacterales</taxon>
        <taxon>Desulfatirhabdiaceae</taxon>
        <taxon>Desulfatirhabdium</taxon>
    </lineage>
</organism>
<dbReference type="EMBL" id="DSUH01000065">
    <property type="protein sequence ID" value="HGU31788.1"/>
    <property type="molecule type" value="Genomic_DNA"/>
</dbReference>
<dbReference type="PROSITE" id="PS01071">
    <property type="entry name" value="GRPE"/>
    <property type="match status" value="1"/>
</dbReference>
<keyword evidence="2" id="KW-0346">Stress response</keyword>